<comment type="caution">
    <text evidence="1">The sequence shown here is derived from an EMBL/GenBank/DDBJ whole genome shotgun (WGS) entry which is preliminary data.</text>
</comment>
<dbReference type="EMBL" id="QGKX02000095">
    <property type="protein sequence ID" value="KAF3574764.1"/>
    <property type="molecule type" value="Genomic_DNA"/>
</dbReference>
<sequence length="278" mass="32592">MFFRRWDPGNQRKIRRRAKLYHNDKIGKIWNRRRNWANRILLDSRKTLLARDKIRIRRTRTSIGYSKRIRNPEDQSQHYRGMIFVIIKTRSLSIDNVIWGNRIRSALLDWQTWMLHMFDKEAWERFIGLMNMEVATGDVEKRAGASKQLFSATVGGNTKKRFVHPFISPRKRTTAKRWVLFVFALNESELQCDWISLNVELAIVIPIKDLSNFEFEIVQVAIESLDDKEPPSLNSKDAVIYIAYKDLAKARTGEPYHCQAVVRRVINDATGTLSIQGD</sequence>
<dbReference type="InterPro" id="IPR006462">
    <property type="entry name" value="MS5"/>
</dbReference>
<evidence type="ECO:0000313" key="1">
    <source>
        <dbReference type="EMBL" id="KAF3574764.1"/>
    </source>
</evidence>
<gene>
    <name evidence="1" type="ORF">F2Q69_00060500</name>
</gene>
<dbReference type="AlphaFoldDB" id="A0A8S9RNB5"/>
<dbReference type="Pfam" id="PF04776">
    <property type="entry name" value="protein_MS5"/>
    <property type="match status" value="1"/>
</dbReference>
<name>A0A8S9RNB5_BRACR</name>
<protein>
    <submittedName>
        <fullName evidence="1">Uncharacterized protein</fullName>
    </submittedName>
</protein>
<organism evidence="1 2">
    <name type="scientific">Brassica cretica</name>
    <name type="common">Mustard</name>
    <dbReference type="NCBI Taxonomy" id="69181"/>
    <lineage>
        <taxon>Eukaryota</taxon>
        <taxon>Viridiplantae</taxon>
        <taxon>Streptophyta</taxon>
        <taxon>Embryophyta</taxon>
        <taxon>Tracheophyta</taxon>
        <taxon>Spermatophyta</taxon>
        <taxon>Magnoliopsida</taxon>
        <taxon>eudicotyledons</taxon>
        <taxon>Gunneridae</taxon>
        <taxon>Pentapetalae</taxon>
        <taxon>rosids</taxon>
        <taxon>malvids</taxon>
        <taxon>Brassicales</taxon>
        <taxon>Brassicaceae</taxon>
        <taxon>Brassiceae</taxon>
        <taxon>Brassica</taxon>
    </lineage>
</organism>
<proteinExistence type="predicted"/>
<evidence type="ECO:0000313" key="2">
    <source>
        <dbReference type="Proteomes" id="UP000712600"/>
    </source>
</evidence>
<dbReference type="Proteomes" id="UP000712600">
    <property type="component" value="Unassembled WGS sequence"/>
</dbReference>
<reference evidence="1" key="1">
    <citation type="submission" date="2019-12" db="EMBL/GenBank/DDBJ databases">
        <title>Genome sequencing and annotation of Brassica cretica.</title>
        <authorList>
            <person name="Studholme D.J."/>
            <person name="Sarris P."/>
        </authorList>
    </citation>
    <scope>NUCLEOTIDE SEQUENCE</scope>
    <source>
        <strain evidence="1">PFS-109/04</strain>
        <tissue evidence="1">Leaf</tissue>
    </source>
</reference>
<accession>A0A8S9RNB5</accession>